<feature type="region of interest" description="Disordered" evidence="1">
    <location>
        <begin position="76"/>
        <end position="116"/>
    </location>
</feature>
<keyword evidence="2" id="KW-1185">Reference proteome</keyword>
<feature type="region of interest" description="Disordered" evidence="1">
    <location>
        <begin position="21"/>
        <end position="61"/>
    </location>
</feature>
<name>A0A1I8AV70_9BILA</name>
<dbReference type="WBParaSite" id="L893_g9556.t1">
    <property type="protein sequence ID" value="L893_g9556.t1"/>
    <property type="gene ID" value="L893_g9556"/>
</dbReference>
<evidence type="ECO:0000313" key="3">
    <source>
        <dbReference type="WBParaSite" id="L893_g9556.t1"/>
    </source>
</evidence>
<organism evidence="2 3">
    <name type="scientific">Steinernema glaseri</name>
    <dbReference type="NCBI Taxonomy" id="37863"/>
    <lineage>
        <taxon>Eukaryota</taxon>
        <taxon>Metazoa</taxon>
        <taxon>Ecdysozoa</taxon>
        <taxon>Nematoda</taxon>
        <taxon>Chromadorea</taxon>
        <taxon>Rhabditida</taxon>
        <taxon>Tylenchina</taxon>
        <taxon>Panagrolaimomorpha</taxon>
        <taxon>Strongyloidoidea</taxon>
        <taxon>Steinernematidae</taxon>
        <taxon>Steinernema</taxon>
    </lineage>
</organism>
<sequence>MTHLMTFWKLLERISGSQAQLSRVQSSTNRHRRPLARLSERRSGRNDETRAQSHKAAPLLSECAETGEIRRRLFVNNLRRDRSSSPPGVDGRPSGRQRGEVTKRETASRRPVNKRSMGKQRRLLYFAMSSYRSSLSCGGAELRESSFLSEIISCLSQDGPDTIRLVSYEKFPHTQPHSHGAPQHTQVSLWLIAKVANCGAEGRGFDAGPKHDVLSVCDISIPSLHDIVQENRADLSRVVVRQCTVHATCPTMAQELELVAIASCTPFGSVCNIRSPRFELNLLKVTIYTPIKHTFGTPIGSMKLTYVRFQLQFEKVRLC</sequence>
<feature type="compositionally biased region" description="Basic and acidic residues" evidence="1">
    <location>
        <begin position="38"/>
        <end position="51"/>
    </location>
</feature>
<proteinExistence type="predicted"/>
<evidence type="ECO:0000256" key="1">
    <source>
        <dbReference type="SAM" id="MobiDB-lite"/>
    </source>
</evidence>
<dbReference type="Proteomes" id="UP000095287">
    <property type="component" value="Unplaced"/>
</dbReference>
<protein>
    <submittedName>
        <fullName evidence="3">Uncharacterized protein</fullName>
    </submittedName>
</protein>
<reference evidence="3" key="1">
    <citation type="submission" date="2016-11" db="UniProtKB">
        <authorList>
            <consortium name="WormBaseParasite"/>
        </authorList>
    </citation>
    <scope>IDENTIFICATION</scope>
</reference>
<evidence type="ECO:0000313" key="2">
    <source>
        <dbReference type="Proteomes" id="UP000095287"/>
    </source>
</evidence>
<accession>A0A1I8AV70</accession>
<feature type="compositionally biased region" description="Basic and acidic residues" evidence="1">
    <location>
        <begin position="97"/>
        <end position="108"/>
    </location>
</feature>
<dbReference type="AlphaFoldDB" id="A0A1I8AV70"/>